<keyword evidence="3" id="KW-1185">Reference proteome</keyword>
<dbReference type="InterPro" id="IPR045297">
    <property type="entry name" value="Complex1_LYR_LYRM4"/>
</dbReference>
<reference evidence="2" key="1">
    <citation type="submission" date="2019-09" db="EMBL/GenBank/DDBJ databases">
        <title>Draft genome information of white flower Hibiscus syriacus.</title>
        <authorList>
            <person name="Kim Y.-M."/>
        </authorList>
    </citation>
    <scope>NUCLEOTIDE SEQUENCE [LARGE SCALE GENOMIC DNA]</scope>
    <source>
        <strain evidence="2">YM2019G1</strain>
    </source>
</reference>
<gene>
    <name evidence="2" type="ORF">F3Y22_tig00117034pilonHSYRG01267</name>
</gene>
<evidence type="ECO:0000313" key="2">
    <source>
        <dbReference type="EMBL" id="KAE8655209.1"/>
    </source>
</evidence>
<proteinExistence type="predicted"/>
<dbReference type="PANTHER" id="PTHR47158">
    <property type="entry name" value="OS08G0239000 PROTEIN"/>
    <property type="match status" value="1"/>
</dbReference>
<dbReference type="CDD" id="cd20264">
    <property type="entry name" value="Complex1_LYR_LYRM4"/>
    <property type="match status" value="1"/>
</dbReference>
<comment type="caution">
    <text evidence="2">The sequence shown here is derived from an EMBL/GenBank/DDBJ whole genome shotgun (WGS) entry which is preliminary data.</text>
</comment>
<dbReference type="OrthoDB" id="275715at2759"/>
<dbReference type="Proteomes" id="UP000436088">
    <property type="component" value="Unassembled WGS sequence"/>
</dbReference>
<evidence type="ECO:0000313" key="3">
    <source>
        <dbReference type="Proteomes" id="UP000436088"/>
    </source>
</evidence>
<evidence type="ECO:0000259" key="1">
    <source>
        <dbReference type="Pfam" id="PF05347"/>
    </source>
</evidence>
<dbReference type="PANTHER" id="PTHR47158:SF1">
    <property type="entry name" value="OS08G0239000 PROTEIN"/>
    <property type="match status" value="1"/>
</dbReference>
<name>A0A6A2XA05_HIBSY</name>
<dbReference type="GO" id="GO:0016226">
    <property type="term" value="P:iron-sulfur cluster assembly"/>
    <property type="evidence" value="ECO:0007669"/>
    <property type="project" value="InterPro"/>
</dbReference>
<protein>
    <submittedName>
        <fullName evidence="2">Tropomyosin-like isoform X1</fullName>
    </submittedName>
</protein>
<organism evidence="2 3">
    <name type="scientific">Hibiscus syriacus</name>
    <name type="common">Rose of Sharon</name>
    <dbReference type="NCBI Taxonomy" id="106335"/>
    <lineage>
        <taxon>Eukaryota</taxon>
        <taxon>Viridiplantae</taxon>
        <taxon>Streptophyta</taxon>
        <taxon>Embryophyta</taxon>
        <taxon>Tracheophyta</taxon>
        <taxon>Spermatophyta</taxon>
        <taxon>Magnoliopsida</taxon>
        <taxon>eudicotyledons</taxon>
        <taxon>Gunneridae</taxon>
        <taxon>Pentapetalae</taxon>
        <taxon>rosids</taxon>
        <taxon>malvids</taxon>
        <taxon>Malvales</taxon>
        <taxon>Malvaceae</taxon>
        <taxon>Malvoideae</taxon>
        <taxon>Hibiscus</taxon>
    </lineage>
</organism>
<sequence>MAVPGAVVPMRIEVLHLYRTLLRVGRQFSDYNIGEYSKRRTMDAFRDNKNLTDTRLLSAAFSDGKAQLEVAKKQAIVYSLYAPKVKSILDF</sequence>
<accession>A0A6A2XA05</accession>
<dbReference type="EMBL" id="VEPZ02001782">
    <property type="protein sequence ID" value="KAE8655209.1"/>
    <property type="molecule type" value="Genomic_DNA"/>
</dbReference>
<dbReference type="InterPro" id="IPR008011">
    <property type="entry name" value="Complex1_LYR_dom"/>
</dbReference>
<dbReference type="Pfam" id="PF05347">
    <property type="entry name" value="Complex1_LYR"/>
    <property type="match status" value="1"/>
</dbReference>
<feature type="domain" description="Complex 1 LYR protein" evidence="1">
    <location>
        <begin position="13"/>
        <end position="70"/>
    </location>
</feature>
<dbReference type="AlphaFoldDB" id="A0A6A2XA05"/>